<protein>
    <submittedName>
        <fullName evidence="7">Acyl-CoA dehydrogenase</fullName>
    </submittedName>
</protein>
<dbReference type="Gene3D" id="2.40.110.10">
    <property type="entry name" value="Butyryl-CoA Dehydrogenase, subunit A, domain 2"/>
    <property type="match status" value="1"/>
</dbReference>
<evidence type="ECO:0000313" key="8">
    <source>
        <dbReference type="Proteomes" id="UP001165541"/>
    </source>
</evidence>
<feature type="domain" description="Acetyl-CoA dehydrogenase-like C-terminal" evidence="6">
    <location>
        <begin position="484"/>
        <end position="602"/>
    </location>
</feature>
<evidence type="ECO:0000256" key="3">
    <source>
        <dbReference type="ARBA" id="ARBA00022630"/>
    </source>
</evidence>
<dbReference type="EMBL" id="JAMKFE010000010">
    <property type="protein sequence ID" value="MCM5681173.1"/>
    <property type="molecule type" value="Genomic_DNA"/>
</dbReference>
<dbReference type="SUPFAM" id="SSF47203">
    <property type="entry name" value="Acyl-CoA dehydrogenase C-terminal domain-like"/>
    <property type="match status" value="1"/>
</dbReference>
<proteinExistence type="inferred from homology"/>
<comment type="caution">
    <text evidence="7">The sequence shown here is derived from an EMBL/GenBank/DDBJ whole genome shotgun (WGS) entry which is preliminary data.</text>
</comment>
<sequence length="606" mass="65844">MRATLDFLLNDWLDVEALTQRPRFADHSRETFDSVLDTCERIAREKFAPFNRLTDTEEPRFDGKRVHLPEATHAAMQAYVASGMLAASQDYELGGMQLPCVVEMGARSFFSAASVAMGGYAMLTQGNAHLLMAHGTAVQKEVFAKNELAGRWFGTMCLSEPQAGSSLSDVATRATPDGDGYADDPLGPRYRLKGNKMWISAGEHELTENIVHLVLAKIPGPDGKTIPGVRGISLFIVPKKLADTEGRLTGERNDVALAGLNHKLGYRGTTNTLLNFGEGRFPVRGQAGAIGYLVGEPGKGLACMFHMMNEARIGVGLGATMLGYAGYLASLEYARQRPQGRPVGPGGKDAAQPQVAIIEHADVKRMLLAQKAYCEGALALELYCARLVDEQHTAAGETSAEAALLLEVLTPIAKSWPSEWCLEANSLAIQVHGGYGYTRDFPVEQYWRDNRLNMIHEGTHGIQGLDLLGRKVVMDGGKGLALLADRVNRTIEGAMQHPELAEHANALAQALAHVGRATKAAWATGHPADALANATPYLQAFGHTVLAWIWLEVGLCAAQREASDFTRGKLAAAAYFFRYELPKIGPWLAVVEARDTTCREMQEAWF</sequence>
<dbReference type="Pfam" id="PF00441">
    <property type="entry name" value="Acyl-CoA_dh_1"/>
    <property type="match status" value="1"/>
</dbReference>
<dbReference type="InterPro" id="IPR052166">
    <property type="entry name" value="Diverse_Acyl-CoA_DH"/>
</dbReference>
<dbReference type="RefSeq" id="WP_251779653.1">
    <property type="nucleotide sequence ID" value="NZ_JAMKFE010000010.1"/>
</dbReference>
<evidence type="ECO:0000313" key="7">
    <source>
        <dbReference type="EMBL" id="MCM5681173.1"/>
    </source>
</evidence>
<dbReference type="InterPro" id="IPR009075">
    <property type="entry name" value="AcylCo_DH/oxidase_C"/>
</dbReference>
<dbReference type="Pfam" id="PF12806">
    <property type="entry name" value="Acyl-CoA_dh_C"/>
    <property type="match status" value="1"/>
</dbReference>
<keyword evidence="8" id="KW-1185">Reference proteome</keyword>
<dbReference type="InterPro" id="IPR037069">
    <property type="entry name" value="AcylCoA_DH/ox_N_sf"/>
</dbReference>
<dbReference type="SUPFAM" id="SSF56645">
    <property type="entry name" value="Acyl-CoA dehydrogenase NM domain-like"/>
    <property type="match status" value="1"/>
</dbReference>
<dbReference type="Gene3D" id="1.10.540.10">
    <property type="entry name" value="Acyl-CoA dehydrogenase/oxidase, N-terminal domain"/>
    <property type="match status" value="1"/>
</dbReference>
<evidence type="ECO:0000259" key="5">
    <source>
        <dbReference type="Pfam" id="PF00441"/>
    </source>
</evidence>
<evidence type="ECO:0000256" key="1">
    <source>
        <dbReference type="ARBA" id="ARBA00001974"/>
    </source>
</evidence>
<dbReference type="InterPro" id="IPR046373">
    <property type="entry name" value="Acyl-CoA_Oxase/DH_mid-dom_sf"/>
</dbReference>
<dbReference type="InterPro" id="IPR025878">
    <property type="entry name" value="Acyl-CoA_dh-like_C_dom"/>
</dbReference>
<comment type="cofactor">
    <cofactor evidence="1">
        <name>FAD</name>
        <dbReference type="ChEBI" id="CHEBI:57692"/>
    </cofactor>
</comment>
<feature type="domain" description="Acyl-CoA dehydrogenase/oxidase C-terminal" evidence="5">
    <location>
        <begin position="352"/>
        <end position="465"/>
    </location>
</feature>
<dbReference type="PANTHER" id="PTHR42803:SF3">
    <property type="entry name" value="ACYL-COA DEHYDROGENASE-RELATED"/>
    <property type="match status" value="1"/>
</dbReference>
<comment type="similarity">
    <text evidence="2">Belongs to the acyl-CoA dehydrogenase family.</text>
</comment>
<dbReference type="PANTHER" id="PTHR42803">
    <property type="entry name" value="ACYL-COA DEHYDROGENASE"/>
    <property type="match status" value="1"/>
</dbReference>
<accession>A0ABT0YQZ3</accession>
<name>A0ABT0YQZ3_9BURK</name>
<evidence type="ECO:0000259" key="6">
    <source>
        <dbReference type="Pfam" id="PF12806"/>
    </source>
</evidence>
<evidence type="ECO:0000256" key="4">
    <source>
        <dbReference type="ARBA" id="ARBA00022827"/>
    </source>
</evidence>
<organism evidence="7 8">
    <name type="scientific">Caldimonas mangrovi</name>
    <dbReference type="NCBI Taxonomy" id="2944811"/>
    <lineage>
        <taxon>Bacteria</taxon>
        <taxon>Pseudomonadati</taxon>
        <taxon>Pseudomonadota</taxon>
        <taxon>Betaproteobacteria</taxon>
        <taxon>Burkholderiales</taxon>
        <taxon>Sphaerotilaceae</taxon>
        <taxon>Caldimonas</taxon>
    </lineage>
</organism>
<reference evidence="7" key="1">
    <citation type="submission" date="2022-05" db="EMBL/GenBank/DDBJ databases">
        <title>Schlegelella sp. nov., isolated from mangrove soil.</title>
        <authorList>
            <person name="Liu Y."/>
            <person name="Ge X."/>
            <person name="Liu W."/>
        </authorList>
    </citation>
    <scope>NUCLEOTIDE SEQUENCE</scope>
    <source>
        <strain evidence="7">S2-27</strain>
    </source>
</reference>
<evidence type="ECO:0000256" key="2">
    <source>
        <dbReference type="ARBA" id="ARBA00009347"/>
    </source>
</evidence>
<keyword evidence="4" id="KW-0274">FAD</keyword>
<dbReference type="Gene3D" id="1.20.140.10">
    <property type="entry name" value="Butyryl-CoA Dehydrogenase, subunit A, domain 3"/>
    <property type="match status" value="1"/>
</dbReference>
<dbReference type="Proteomes" id="UP001165541">
    <property type="component" value="Unassembled WGS sequence"/>
</dbReference>
<dbReference type="InterPro" id="IPR036250">
    <property type="entry name" value="AcylCo_DH-like_C"/>
</dbReference>
<dbReference type="InterPro" id="IPR009100">
    <property type="entry name" value="AcylCoA_DH/oxidase_NM_dom_sf"/>
</dbReference>
<gene>
    <name evidence="7" type="ORF">M8A51_16725</name>
</gene>
<keyword evidence="3" id="KW-0285">Flavoprotein</keyword>